<keyword evidence="9" id="KW-1185">Reference proteome</keyword>
<dbReference type="InterPro" id="IPR036576">
    <property type="entry name" value="WRKY_dom_sf"/>
</dbReference>
<evidence type="ECO:0000256" key="2">
    <source>
        <dbReference type="ARBA" id="ARBA00023015"/>
    </source>
</evidence>
<dbReference type="EMBL" id="OZ020114">
    <property type="protein sequence ID" value="CAK9267151.1"/>
    <property type="molecule type" value="Genomic_DNA"/>
</dbReference>
<dbReference type="PANTHER" id="PTHR32096">
    <property type="entry name" value="WRKY TRANSCRIPTION FACTOR 30-RELATED-RELATED"/>
    <property type="match status" value="1"/>
</dbReference>
<feature type="compositionally biased region" description="Basic and acidic residues" evidence="6">
    <location>
        <begin position="400"/>
        <end position="412"/>
    </location>
</feature>
<protein>
    <recommendedName>
        <fullName evidence="7">WRKY domain-containing protein</fullName>
    </recommendedName>
</protein>
<dbReference type="Proteomes" id="UP001497444">
    <property type="component" value="Chromosome 19"/>
</dbReference>
<evidence type="ECO:0000259" key="7">
    <source>
        <dbReference type="PROSITE" id="PS50811"/>
    </source>
</evidence>
<evidence type="ECO:0000256" key="5">
    <source>
        <dbReference type="ARBA" id="ARBA00023242"/>
    </source>
</evidence>
<evidence type="ECO:0000313" key="9">
    <source>
        <dbReference type="Proteomes" id="UP001497444"/>
    </source>
</evidence>
<feature type="compositionally biased region" description="Polar residues" evidence="6">
    <location>
        <begin position="192"/>
        <end position="208"/>
    </location>
</feature>
<feature type="region of interest" description="Disordered" evidence="6">
    <location>
        <begin position="141"/>
        <end position="160"/>
    </location>
</feature>
<proteinExistence type="predicted"/>
<evidence type="ECO:0000256" key="4">
    <source>
        <dbReference type="ARBA" id="ARBA00023163"/>
    </source>
</evidence>
<reference evidence="8" key="1">
    <citation type="submission" date="2024-02" db="EMBL/GenBank/DDBJ databases">
        <authorList>
            <consortium name="ELIXIR-Norway"/>
            <consortium name="Elixir Norway"/>
        </authorList>
    </citation>
    <scope>NUCLEOTIDE SEQUENCE</scope>
</reference>
<gene>
    <name evidence="8" type="ORF">CSSPJE1EN1_LOCUS12629</name>
</gene>
<dbReference type="PROSITE" id="PS50811">
    <property type="entry name" value="WRKY"/>
    <property type="match status" value="1"/>
</dbReference>
<feature type="compositionally biased region" description="Polar residues" evidence="6">
    <location>
        <begin position="381"/>
        <end position="398"/>
    </location>
</feature>
<feature type="compositionally biased region" description="Polar residues" evidence="6">
    <location>
        <begin position="170"/>
        <end position="184"/>
    </location>
</feature>
<evidence type="ECO:0000256" key="6">
    <source>
        <dbReference type="SAM" id="MobiDB-lite"/>
    </source>
</evidence>
<keyword evidence="4" id="KW-0804">Transcription</keyword>
<feature type="region of interest" description="Disordered" evidence="6">
    <location>
        <begin position="72"/>
        <end position="117"/>
    </location>
</feature>
<dbReference type="InterPro" id="IPR003657">
    <property type="entry name" value="WRKY_dom"/>
</dbReference>
<evidence type="ECO:0000256" key="3">
    <source>
        <dbReference type="ARBA" id="ARBA00023125"/>
    </source>
</evidence>
<feature type="region of interest" description="Disordered" evidence="6">
    <location>
        <begin position="352"/>
        <end position="412"/>
    </location>
</feature>
<feature type="region of interest" description="Disordered" evidence="6">
    <location>
        <begin position="1"/>
        <end position="39"/>
    </location>
</feature>
<dbReference type="PANTHER" id="PTHR32096:SF18">
    <property type="entry name" value="DISEASE RESISTANCE PROTEIN RRS1B-RELATED"/>
    <property type="match status" value="1"/>
</dbReference>
<feature type="compositionally biased region" description="Polar residues" evidence="6">
    <location>
        <begin position="361"/>
        <end position="372"/>
    </location>
</feature>
<keyword evidence="3" id="KW-0238">DNA-binding</keyword>
<feature type="compositionally biased region" description="Basic and acidic residues" evidence="6">
    <location>
        <begin position="246"/>
        <end position="257"/>
    </location>
</feature>
<feature type="compositionally biased region" description="Polar residues" evidence="6">
    <location>
        <begin position="18"/>
        <end position="39"/>
    </location>
</feature>
<dbReference type="SMART" id="SM00774">
    <property type="entry name" value="WRKY"/>
    <property type="match status" value="1"/>
</dbReference>
<feature type="domain" description="WRKY" evidence="7">
    <location>
        <begin position="293"/>
        <end position="359"/>
    </location>
</feature>
<keyword evidence="5" id="KW-0539">Nucleus</keyword>
<evidence type="ECO:0000256" key="1">
    <source>
        <dbReference type="ARBA" id="ARBA00004123"/>
    </source>
</evidence>
<accession>A0ABP0WLW1</accession>
<sequence>MKGSSWAGACNMPGRLGSPSSSELSDQRTKTSSILDNSQSLTSTISEEYSAIVKACRSNSVDALLTLVPSALSSMDSQGEVGDSNGTGMRASNLPDSGGLRESSEASSCTKKKAVDDETLVQSSASLNLVNVEDASQLFAGASAPETSTQHSWPVPKRMGLRTSPCNVVAESSENASQLSTTAGAAQHPVTRRSNSLTVESRTRSSGNVCRAANPEDLSPDKISEAGRLRKPDEALAAVEPLTAKIEQEITPTKESELPAVSADSNPQGPKRRKTQQKRTILVSVVGNGGKSSSEDVSADLWAWRKYGQKPIKGSPYPRGYYRCSSSKGCLARKQVERSRNDPSKLIVSYTAEHNHPWPSHRNSLAGSTRVTSPHKEPSGSARTCSMASLEKQGSSDTAAELKAESEEPARPCDVHSMHEMVVQEEEEFANGALHEPLNVDSSGQMQIVVQSYTESHEHLMLESLSRSSMEDEDFFAELEELPDSSMALFGWGSFLEDQSDDEGVGTTVVDPYNLFCWSTTSSVKSKAVI</sequence>
<organism evidence="8 9">
    <name type="scientific">Sphagnum jensenii</name>
    <dbReference type="NCBI Taxonomy" id="128206"/>
    <lineage>
        <taxon>Eukaryota</taxon>
        <taxon>Viridiplantae</taxon>
        <taxon>Streptophyta</taxon>
        <taxon>Embryophyta</taxon>
        <taxon>Bryophyta</taxon>
        <taxon>Sphagnophytina</taxon>
        <taxon>Sphagnopsida</taxon>
        <taxon>Sphagnales</taxon>
        <taxon>Sphagnaceae</taxon>
        <taxon>Sphagnum</taxon>
    </lineage>
</organism>
<dbReference type="Pfam" id="PF03106">
    <property type="entry name" value="WRKY"/>
    <property type="match status" value="1"/>
</dbReference>
<dbReference type="Gene3D" id="2.20.25.80">
    <property type="entry name" value="WRKY domain"/>
    <property type="match status" value="1"/>
</dbReference>
<dbReference type="InterPro" id="IPR044810">
    <property type="entry name" value="WRKY_plant"/>
</dbReference>
<feature type="compositionally biased region" description="Basic and acidic residues" evidence="6">
    <location>
        <begin position="219"/>
        <end position="234"/>
    </location>
</feature>
<feature type="region of interest" description="Disordered" evidence="6">
    <location>
        <begin position="170"/>
        <end position="278"/>
    </location>
</feature>
<name>A0ABP0WLW1_9BRYO</name>
<comment type="subcellular location">
    <subcellularLocation>
        <location evidence="1">Nucleus</location>
    </subcellularLocation>
</comment>
<dbReference type="SUPFAM" id="SSF118290">
    <property type="entry name" value="WRKY DNA-binding domain"/>
    <property type="match status" value="1"/>
</dbReference>
<evidence type="ECO:0000313" key="8">
    <source>
        <dbReference type="EMBL" id="CAK9267151.1"/>
    </source>
</evidence>
<keyword evidence="2" id="KW-0805">Transcription regulation</keyword>